<feature type="domain" description="G-patch" evidence="9">
    <location>
        <begin position="404"/>
        <end position="451"/>
    </location>
</feature>
<dbReference type="STRING" id="1160509.A0A3N4HXH8"/>
<dbReference type="GO" id="GO:0045292">
    <property type="term" value="P:mRNA cis splicing, via spliceosome"/>
    <property type="evidence" value="ECO:0007669"/>
    <property type="project" value="InterPro"/>
</dbReference>
<feature type="compositionally biased region" description="Low complexity" evidence="7">
    <location>
        <begin position="220"/>
        <end position="241"/>
    </location>
</feature>
<feature type="compositionally biased region" description="Low complexity" evidence="7">
    <location>
        <begin position="293"/>
        <end position="315"/>
    </location>
</feature>
<dbReference type="InterPro" id="IPR000504">
    <property type="entry name" value="RRM_dom"/>
</dbReference>
<evidence type="ECO:0000256" key="4">
    <source>
        <dbReference type="ARBA" id="ARBA00023187"/>
    </source>
</evidence>
<evidence type="ECO:0000256" key="5">
    <source>
        <dbReference type="ARBA" id="ARBA00023242"/>
    </source>
</evidence>
<protein>
    <recommendedName>
        <fullName evidence="12">G-patch domain-containing protein</fullName>
    </recommendedName>
</protein>
<feature type="compositionally biased region" description="Pro residues" evidence="7">
    <location>
        <begin position="1"/>
        <end position="11"/>
    </location>
</feature>
<dbReference type="AlphaFoldDB" id="A0A3N4HXH8"/>
<dbReference type="Pfam" id="PF00076">
    <property type="entry name" value="RRM_1"/>
    <property type="match status" value="1"/>
</dbReference>
<dbReference type="PROSITE" id="PS50102">
    <property type="entry name" value="RRM"/>
    <property type="match status" value="1"/>
</dbReference>
<dbReference type="OrthoDB" id="5411533at2759"/>
<feature type="compositionally biased region" description="Pro residues" evidence="7">
    <location>
        <begin position="372"/>
        <end position="399"/>
    </location>
</feature>
<dbReference type="Gene3D" id="3.30.70.330">
    <property type="match status" value="1"/>
</dbReference>
<sequence>MASSPPPPPQNTAPRPSGGLSLYANLLQNETAATGGGVKAPIMFQAAGTAAPEAPANKINPSTLRFQPTRRHNPNAKKATPKGITIKHSASATGAAAGGNVPAVPVQKSTLDDWQNTGHSDDDLDNFYAHKQQEKERRKKKRKKNKDTDRRHIDWDDTYDPERPNVYDDYKDGEEKFREIEDWKNKLYGRIKDSEEEDDEDSRPVLGGGRGFAPPPSFAPPASFAPPSSFAPPTTFKSGSTSPPPNRSPSPYHPPVPAVEVPDDPTGEDAYARRVRLSLQASGGAAPPPALPSAPAFVSAKSSSPPPVKRSQSPPNALKRPHSPPPPPPIEATISRAPVRYNQPTTEEAKPTPDAAVISRAPIRYNQEPEPKPAPPAAPKEPSRSPSPPRPKSPTPPRSSLPGQKGFAQRLLAKYGWTSGTGLGAQNTGIVQPLQAVVSKGAKGGHGKILDRNRKKTKKVEEEEPINEGDKLSSVVVLENMLDGLPEEEVHSGELRQEIGEECQACGIVERVVIHAPNVGAEDGTDRRRVFVKFTSEVSALRAVQKMNGRLFGGNKIEAKYYDTGKFERAEWE</sequence>
<keyword evidence="5" id="KW-0539">Nucleus</keyword>
<evidence type="ECO:0000256" key="3">
    <source>
        <dbReference type="ARBA" id="ARBA00022884"/>
    </source>
</evidence>
<dbReference type="CDD" id="cd12374">
    <property type="entry name" value="RRM_UHM_SPF45_PUF60"/>
    <property type="match status" value="1"/>
</dbReference>
<dbReference type="SMART" id="SM00361">
    <property type="entry name" value="RRM_1"/>
    <property type="match status" value="1"/>
</dbReference>
<dbReference type="InterPro" id="IPR000467">
    <property type="entry name" value="G_patch_dom"/>
</dbReference>
<keyword evidence="3 6" id="KW-0694">RNA-binding</keyword>
<keyword evidence="4" id="KW-0508">mRNA splicing</keyword>
<feature type="compositionally biased region" description="Basic and acidic residues" evidence="7">
    <location>
        <begin position="146"/>
        <end position="175"/>
    </location>
</feature>
<keyword evidence="2" id="KW-0507">mRNA processing</keyword>
<reference evidence="10 11" key="1">
    <citation type="journal article" date="2018" name="Nat. Ecol. Evol.">
        <title>Pezizomycetes genomes reveal the molecular basis of ectomycorrhizal truffle lifestyle.</title>
        <authorList>
            <person name="Murat C."/>
            <person name="Payen T."/>
            <person name="Noel B."/>
            <person name="Kuo A."/>
            <person name="Morin E."/>
            <person name="Chen J."/>
            <person name="Kohler A."/>
            <person name="Krizsan K."/>
            <person name="Balestrini R."/>
            <person name="Da Silva C."/>
            <person name="Montanini B."/>
            <person name="Hainaut M."/>
            <person name="Levati E."/>
            <person name="Barry K.W."/>
            <person name="Belfiori B."/>
            <person name="Cichocki N."/>
            <person name="Clum A."/>
            <person name="Dockter R.B."/>
            <person name="Fauchery L."/>
            <person name="Guy J."/>
            <person name="Iotti M."/>
            <person name="Le Tacon F."/>
            <person name="Lindquist E.A."/>
            <person name="Lipzen A."/>
            <person name="Malagnac F."/>
            <person name="Mello A."/>
            <person name="Molinier V."/>
            <person name="Miyauchi S."/>
            <person name="Poulain J."/>
            <person name="Riccioni C."/>
            <person name="Rubini A."/>
            <person name="Sitrit Y."/>
            <person name="Splivallo R."/>
            <person name="Traeger S."/>
            <person name="Wang M."/>
            <person name="Zifcakova L."/>
            <person name="Wipf D."/>
            <person name="Zambonelli A."/>
            <person name="Paolocci F."/>
            <person name="Nowrousian M."/>
            <person name="Ottonello S."/>
            <person name="Baldrian P."/>
            <person name="Spatafora J.W."/>
            <person name="Henrissat B."/>
            <person name="Nagy L.G."/>
            <person name="Aury J.M."/>
            <person name="Wincker P."/>
            <person name="Grigoriev I.V."/>
            <person name="Bonfante P."/>
            <person name="Martin F.M."/>
        </authorList>
    </citation>
    <scope>NUCLEOTIDE SEQUENCE [LARGE SCALE GENOMIC DNA]</scope>
    <source>
        <strain evidence="10 11">RN42</strain>
    </source>
</reference>
<dbReference type="SUPFAM" id="SSF54928">
    <property type="entry name" value="RNA-binding domain, RBD"/>
    <property type="match status" value="1"/>
</dbReference>
<dbReference type="PROSITE" id="PS50174">
    <property type="entry name" value="G_PATCH"/>
    <property type="match status" value="1"/>
</dbReference>
<dbReference type="SMART" id="SM00360">
    <property type="entry name" value="RRM"/>
    <property type="match status" value="1"/>
</dbReference>
<dbReference type="GO" id="GO:0071011">
    <property type="term" value="C:precatalytic spliceosome"/>
    <property type="evidence" value="ECO:0007669"/>
    <property type="project" value="TreeGrafter"/>
</dbReference>
<dbReference type="InterPro" id="IPR003954">
    <property type="entry name" value="RRM_euk-type"/>
</dbReference>
<dbReference type="Pfam" id="PF01585">
    <property type="entry name" value="G-patch"/>
    <property type="match status" value="1"/>
</dbReference>
<evidence type="ECO:0000259" key="8">
    <source>
        <dbReference type="PROSITE" id="PS50102"/>
    </source>
</evidence>
<comment type="subcellular location">
    <subcellularLocation>
        <location evidence="1">Nucleus</location>
    </subcellularLocation>
</comment>
<evidence type="ECO:0000259" key="9">
    <source>
        <dbReference type="PROSITE" id="PS50174"/>
    </source>
</evidence>
<evidence type="ECO:0000313" key="11">
    <source>
        <dbReference type="Proteomes" id="UP000275078"/>
    </source>
</evidence>
<gene>
    <name evidence="10" type="ORF">BJ508DRAFT_416845</name>
</gene>
<evidence type="ECO:0000256" key="2">
    <source>
        <dbReference type="ARBA" id="ARBA00022664"/>
    </source>
</evidence>
<dbReference type="EMBL" id="ML119720">
    <property type="protein sequence ID" value="RPA77806.1"/>
    <property type="molecule type" value="Genomic_DNA"/>
</dbReference>
<feature type="region of interest" description="Disordered" evidence="7">
    <location>
        <begin position="1"/>
        <end position="21"/>
    </location>
</feature>
<feature type="compositionally biased region" description="Low complexity" evidence="7">
    <location>
        <begin position="89"/>
        <end position="106"/>
    </location>
</feature>
<dbReference type="InterPro" id="IPR012677">
    <property type="entry name" value="Nucleotide-bd_a/b_plait_sf"/>
</dbReference>
<evidence type="ECO:0000256" key="6">
    <source>
        <dbReference type="PROSITE-ProRule" id="PRU00176"/>
    </source>
</evidence>
<dbReference type="Proteomes" id="UP000275078">
    <property type="component" value="Unassembled WGS sequence"/>
</dbReference>
<dbReference type="InterPro" id="IPR040052">
    <property type="entry name" value="RBM17"/>
</dbReference>
<dbReference type="PANTHER" id="PTHR13288:SF8">
    <property type="entry name" value="SPLICING FACTOR 45"/>
    <property type="match status" value="1"/>
</dbReference>
<feature type="region of interest" description="Disordered" evidence="7">
    <location>
        <begin position="440"/>
        <end position="467"/>
    </location>
</feature>
<evidence type="ECO:0008006" key="12">
    <source>
        <dbReference type="Google" id="ProtNLM"/>
    </source>
</evidence>
<name>A0A3N4HXH8_ASCIM</name>
<feature type="compositionally biased region" description="Pro residues" evidence="7">
    <location>
        <begin position="242"/>
        <end position="257"/>
    </location>
</feature>
<feature type="region of interest" description="Disordered" evidence="7">
    <location>
        <begin position="48"/>
        <end position="175"/>
    </location>
</feature>
<feature type="domain" description="RRM" evidence="8">
    <location>
        <begin position="478"/>
        <end position="564"/>
    </location>
</feature>
<evidence type="ECO:0000256" key="7">
    <source>
        <dbReference type="SAM" id="MobiDB-lite"/>
    </source>
</evidence>
<evidence type="ECO:0000313" key="10">
    <source>
        <dbReference type="EMBL" id="RPA77806.1"/>
    </source>
</evidence>
<feature type="region of interest" description="Disordered" evidence="7">
    <location>
        <begin position="189"/>
        <end position="407"/>
    </location>
</feature>
<evidence type="ECO:0000256" key="1">
    <source>
        <dbReference type="ARBA" id="ARBA00004123"/>
    </source>
</evidence>
<organism evidence="10 11">
    <name type="scientific">Ascobolus immersus RN42</name>
    <dbReference type="NCBI Taxonomy" id="1160509"/>
    <lineage>
        <taxon>Eukaryota</taxon>
        <taxon>Fungi</taxon>
        <taxon>Dikarya</taxon>
        <taxon>Ascomycota</taxon>
        <taxon>Pezizomycotina</taxon>
        <taxon>Pezizomycetes</taxon>
        <taxon>Pezizales</taxon>
        <taxon>Ascobolaceae</taxon>
        <taxon>Ascobolus</taxon>
    </lineage>
</organism>
<dbReference type="GO" id="GO:0003723">
    <property type="term" value="F:RNA binding"/>
    <property type="evidence" value="ECO:0007669"/>
    <property type="project" value="UniProtKB-UniRule"/>
</dbReference>
<dbReference type="FunFam" id="3.30.70.330:FF:000382">
    <property type="entry name" value="G-patch domain-containing protein"/>
    <property type="match status" value="1"/>
</dbReference>
<accession>A0A3N4HXH8</accession>
<dbReference type="PRINTS" id="PR01217">
    <property type="entry name" value="PRICHEXTENSN"/>
</dbReference>
<proteinExistence type="predicted"/>
<feature type="compositionally biased region" description="Polar residues" evidence="7">
    <location>
        <begin position="107"/>
        <end position="118"/>
    </location>
</feature>
<dbReference type="PANTHER" id="PTHR13288">
    <property type="entry name" value="SPLICING FACTOR 45 SPF45"/>
    <property type="match status" value="1"/>
</dbReference>
<dbReference type="SMART" id="SM00443">
    <property type="entry name" value="G_patch"/>
    <property type="match status" value="1"/>
</dbReference>
<dbReference type="InterPro" id="IPR035979">
    <property type="entry name" value="RBD_domain_sf"/>
</dbReference>
<keyword evidence="11" id="KW-1185">Reference proteome</keyword>